<feature type="binding site" evidence="3">
    <location>
        <position position="58"/>
    </location>
    <ligand>
        <name>substrate</name>
    </ligand>
</feature>
<dbReference type="AlphaFoldDB" id="A0A4T0FGS7"/>
<dbReference type="Pfam" id="PF00300">
    <property type="entry name" value="His_Phos_1"/>
    <property type="match status" value="1"/>
</dbReference>
<organism evidence="4 5">
    <name type="scientific">Wallemia hederae</name>
    <dbReference type="NCBI Taxonomy" id="1540922"/>
    <lineage>
        <taxon>Eukaryota</taxon>
        <taxon>Fungi</taxon>
        <taxon>Dikarya</taxon>
        <taxon>Basidiomycota</taxon>
        <taxon>Wallemiomycotina</taxon>
        <taxon>Wallemiomycetes</taxon>
        <taxon>Wallemiales</taxon>
        <taxon>Wallemiaceae</taxon>
        <taxon>Wallemia</taxon>
    </lineage>
</organism>
<dbReference type="GO" id="GO:0043456">
    <property type="term" value="P:regulation of pentose-phosphate shunt"/>
    <property type="evidence" value="ECO:0007669"/>
    <property type="project" value="TreeGrafter"/>
</dbReference>
<dbReference type="GO" id="GO:0005829">
    <property type="term" value="C:cytosol"/>
    <property type="evidence" value="ECO:0007669"/>
    <property type="project" value="TreeGrafter"/>
</dbReference>
<accession>A0A4T0FGS7</accession>
<dbReference type="InterPro" id="IPR013078">
    <property type="entry name" value="His_Pase_superF_clade-1"/>
</dbReference>
<keyword evidence="1" id="KW-0378">Hydrolase</keyword>
<dbReference type="GO" id="GO:0004331">
    <property type="term" value="F:fructose-2,6-bisphosphate 2-phosphatase activity"/>
    <property type="evidence" value="ECO:0007669"/>
    <property type="project" value="TreeGrafter"/>
</dbReference>
<dbReference type="InterPro" id="IPR029033">
    <property type="entry name" value="His_PPase_superfam"/>
</dbReference>
<dbReference type="PANTHER" id="PTHR46517">
    <property type="entry name" value="FRUCTOSE-2,6-BISPHOSPHATASE TIGAR"/>
    <property type="match status" value="1"/>
</dbReference>
<dbReference type="EMBL" id="SPNW01000081">
    <property type="protein sequence ID" value="TIA86444.1"/>
    <property type="molecule type" value="Genomic_DNA"/>
</dbReference>
<dbReference type="CDD" id="cd07067">
    <property type="entry name" value="HP_PGM_like"/>
    <property type="match status" value="1"/>
</dbReference>
<keyword evidence="5" id="KW-1185">Reference proteome</keyword>
<evidence type="ECO:0008006" key="6">
    <source>
        <dbReference type="Google" id="ProtNLM"/>
    </source>
</evidence>
<evidence type="ECO:0000313" key="5">
    <source>
        <dbReference type="Proteomes" id="UP000310189"/>
    </source>
</evidence>
<proteinExistence type="predicted"/>
<gene>
    <name evidence="4" type="ORF">E3P99_03677</name>
</gene>
<dbReference type="Proteomes" id="UP000310189">
    <property type="component" value="Unassembled WGS sequence"/>
</dbReference>
<sequence>MLTLELIRHGETEYNITGRVQGQLDIPLNDAGRLQCTLLANRLKDAQYDAIYTSDLSRTYETAAIVATHHSSTPLIKDTRLRERSFGQYQGQKLTREQRHARLDGVESLEAMYIRCLAFYDEIISPLISTPGDKRIGVVSHGALLSVFIRQVLLNKMKYTLADGVKPASLVNTSITKAVVNASNKGCLLSWSDDAHLNVHKELENADEVAL</sequence>
<feature type="active site" description="Proton donor/acceptor" evidence="2">
    <location>
        <position position="83"/>
    </location>
</feature>
<evidence type="ECO:0000256" key="1">
    <source>
        <dbReference type="ARBA" id="ARBA00022801"/>
    </source>
</evidence>
<feature type="binding site" evidence="3">
    <location>
        <begin position="8"/>
        <end position="15"/>
    </location>
    <ligand>
        <name>substrate</name>
    </ligand>
</feature>
<dbReference type="GO" id="GO:0045820">
    <property type="term" value="P:negative regulation of glycolytic process"/>
    <property type="evidence" value="ECO:0007669"/>
    <property type="project" value="TreeGrafter"/>
</dbReference>
<dbReference type="PROSITE" id="PS00175">
    <property type="entry name" value="PG_MUTASE"/>
    <property type="match status" value="1"/>
</dbReference>
<comment type="caution">
    <text evidence="4">The sequence shown here is derived from an EMBL/GenBank/DDBJ whole genome shotgun (WGS) entry which is preliminary data.</text>
</comment>
<evidence type="ECO:0000256" key="2">
    <source>
        <dbReference type="PIRSR" id="PIRSR613078-1"/>
    </source>
</evidence>
<reference evidence="4 5" key="1">
    <citation type="submission" date="2019-03" db="EMBL/GenBank/DDBJ databases">
        <title>Sequencing 23 genomes of Wallemia ichthyophaga.</title>
        <authorList>
            <person name="Gostincar C."/>
        </authorList>
    </citation>
    <scope>NUCLEOTIDE SEQUENCE [LARGE SCALE GENOMIC DNA]</scope>
    <source>
        <strain evidence="4 5">EXF-5753</strain>
    </source>
</reference>
<dbReference type="SMART" id="SM00855">
    <property type="entry name" value="PGAM"/>
    <property type="match status" value="1"/>
</dbReference>
<dbReference type="SUPFAM" id="SSF53254">
    <property type="entry name" value="Phosphoglycerate mutase-like"/>
    <property type="match status" value="1"/>
</dbReference>
<protein>
    <recommendedName>
        <fullName evidence="6">Phosphoglycerate mutase (2,3-diphosphoglycerate-dependent)</fullName>
    </recommendedName>
</protein>
<evidence type="ECO:0000256" key="3">
    <source>
        <dbReference type="PIRSR" id="PIRSR613078-2"/>
    </source>
</evidence>
<dbReference type="OrthoDB" id="354304at2759"/>
<dbReference type="InterPro" id="IPR051695">
    <property type="entry name" value="Phosphoglycerate_Mutase"/>
</dbReference>
<dbReference type="InterPro" id="IPR001345">
    <property type="entry name" value="PG/BPGM_mutase_AS"/>
</dbReference>
<feature type="active site" description="Tele-phosphohistidine intermediate" evidence="2">
    <location>
        <position position="9"/>
    </location>
</feature>
<evidence type="ECO:0000313" key="4">
    <source>
        <dbReference type="EMBL" id="TIA86444.1"/>
    </source>
</evidence>
<dbReference type="Gene3D" id="3.40.50.1240">
    <property type="entry name" value="Phosphoglycerate mutase-like"/>
    <property type="match status" value="1"/>
</dbReference>
<name>A0A4T0FGS7_9BASI</name>
<dbReference type="PANTHER" id="PTHR46517:SF1">
    <property type="entry name" value="FRUCTOSE-2,6-BISPHOSPHATASE TIGAR"/>
    <property type="match status" value="1"/>
</dbReference>